<feature type="domain" description="Response regulatory" evidence="3">
    <location>
        <begin position="50"/>
        <end position="167"/>
    </location>
</feature>
<keyword evidence="1" id="KW-0597">Phosphoprotein</keyword>
<dbReference type="Gene3D" id="3.40.50.2300">
    <property type="match status" value="1"/>
</dbReference>
<evidence type="ECO:0000313" key="5">
    <source>
        <dbReference type="Proteomes" id="UP000199459"/>
    </source>
</evidence>
<organism evidence="4 5">
    <name type="scientific">Nitrosomonas marina</name>
    <dbReference type="NCBI Taxonomy" id="917"/>
    <lineage>
        <taxon>Bacteria</taxon>
        <taxon>Pseudomonadati</taxon>
        <taxon>Pseudomonadota</taxon>
        <taxon>Betaproteobacteria</taxon>
        <taxon>Nitrosomonadales</taxon>
        <taxon>Nitrosomonadaceae</taxon>
        <taxon>Nitrosomonas</taxon>
    </lineage>
</organism>
<evidence type="ECO:0000259" key="3">
    <source>
        <dbReference type="PROSITE" id="PS50110"/>
    </source>
</evidence>
<dbReference type="EMBL" id="FOCP01000008">
    <property type="protein sequence ID" value="SEN13631.1"/>
    <property type="molecule type" value="Genomic_DNA"/>
</dbReference>
<dbReference type="RefSeq" id="WP_342708030.1">
    <property type="nucleotide sequence ID" value="NZ_FOCP01000008.1"/>
</dbReference>
<dbReference type="PROSITE" id="PS50110">
    <property type="entry name" value="RESPONSE_REGULATORY"/>
    <property type="match status" value="1"/>
</dbReference>
<comment type="caution">
    <text evidence="2">Lacks conserved residue(s) required for the propagation of feature annotation.</text>
</comment>
<dbReference type="PANTHER" id="PTHR44591">
    <property type="entry name" value="STRESS RESPONSE REGULATOR PROTEIN 1"/>
    <property type="match status" value="1"/>
</dbReference>
<dbReference type="Pfam" id="PF00072">
    <property type="entry name" value="Response_reg"/>
    <property type="match status" value="1"/>
</dbReference>
<dbReference type="SUPFAM" id="SSF52172">
    <property type="entry name" value="CheY-like"/>
    <property type="match status" value="1"/>
</dbReference>
<dbReference type="SMART" id="SM00448">
    <property type="entry name" value="REC"/>
    <property type="match status" value="1"/>
</dbReference>
<evidence type="ECO:0000256" key="2">
    <source>
        <dbReference type="PROSITE-ProRule" id="PRU00169"/>
    </source>
</evidence>
<dbReference type="PANTHER" id="PTHR44591:SF3">
    <property type="entry name" value="RESPONSE REGULATORY DOMAIN-CONTAINING PROTEIN"/>
    <property type="match status" value="1"/>
</dbReference>
<protein>
    <submittedName>
        <fullName evidence="4">Two-component system, chemotaxis family, response regulator CheY</fullName>
    </submittedName>
</protein>
<dbReference type="STRING" id="917.SAMN05216326_10355"/>
<evidence type="ECO:0000313" key="4">
    <source>
        <dbReference type="EMBL" id="SEN13631.1"/>
    </source>
</evidence>
<dbReference type="InterPro" id="IPR011006">
    <property type="entry name" value="CheY-like_superfamily"/>
</dbReference>
<dbReference type="GO" id="GO:0000160">
    <property type="term" value="P:phosphorelay signal transduction system"/>
    <property type="evidence" value="ECO:0007669"/>
    <property type="project" value="InterPro"/>
</dbReference>
<name>A0A1H8E208_9PROT</name>
<dbReference type="AlphaFoldDB" id="A0A1H8E208"/>
<proteinExistence type="predicted"/>
<accession>A0A1H8E208</accession>
<dbReference type="Proteomes" id="UP000199459">
    <property type="component" value="Unassembled WGS sequence"/>
</dbReference>
<evidence type="ECO:0000256" key="1">
    <source>
        <dbReference type="ARBA" id="ARBA00022553"/>
    </source>
</evidence>
<sequence length="175" mass="19649">MVKTLKVNFYGWSILGEMLSSVNFLTRIWIDSSVRLNFFMEIDMLSIHTKFLIVDDIANKQIQIKPILKDMGFLNVDEANGGQIALQKLLSGDFDFIISNWYMSAMDGLTVLRKIRAVEKLKKVPVLMVAAEVKKKDILDAVQAGADGILTRPFTATVLSEKLGLIARNQKNQVS</sequence>
<reference evidence="4 5" key="1">
    <citation type="submission" date="2016-10" db="EMBL/GenBank/DDBJ databases">
        <authorList>
            <person name="de Groot N.N."/>
        </authorList>
    </citation>
    <scope>NUCLEOTIDE SEQUENCE [LARGE SCALE GENOMIC DNA]</scope>
    <source>
        <strain evidence="4 5">Nm22</strain>
    </source>
</reference>
<dbReference type="InterPro" id="IPR001789">
    <property type="entry name" value="Sig_transdc_resp-reg_receiver"/>
</dbReference>
<dbReference type="InterPro" id="IPR050595">
    <property type="entry name" value="Bact_response_regulator"/>
</dbReference>
<gene>
    <name evidence="4" type="ORF">SAMN05216325_10894</name>
</gene>